<evidence type="ECO:0000313" key="1">
    <source>
        <dbReference type="EMBL" id="CAD9775910.1"/>
    </source>
</evidence>
<dbReference type="EMBL" id="HBHP01032319">
    <property type="protein sequence ID" value="CAD9775910.1"/>
    <property type="molecule type" value="Transcribed_RNA"/>
</dbReference>
<dbReference type="AlphaFoldDB" id="A0A7S2U2K8"/>
<accession>A0A7S2U2K8</accession>
<name>A0A7S2U2K8_9EUKA</name>
<protein>
    <submittedName>
        <fullName evidence="1">Uncharacterized protein</fullName>
    </submittedName>
</protein>
<reference evidence="1" key="1">
    <citation type="submission" date="2021-01" db="EMBL/GenBank/DDBJ databases">
        <authorList>
            <person name="Corre E."/>
            <person name="Pelletier E."/>
            <person name="Niang G."/>
            <person name="Scheremetjew M."/>
            <person name="Finn R."/>
            <person name="Kale V."/>
            <person name="Holt S."/>
            <person name="Cochrane G."/>
            <person name="Meng A."/>
            <person name="Brown T."/>
            <person name="Cohen L."/>
        </authorList>
    </citation>
    <scope>NUCLEOTIDE SEQUENCE</scope>
    <source>
        <strain evidence="1">CCMP622</strain>
    </source>
</reference>
<sequence length="199" mass="23329">MLHDALLRAATYAEDFSFRLVESRKLKLPLFDKNIFSGHFSKRKKYPDFRCCRNRFRACHSRGPPVEVVGLQKPNGDRHYSMKFGRMSLEARIRKERPRHCHEWFSWYLDAQRLYYLCMDIDEDGSASEDERGEPSSIEPQLRTLARDKYLVTLDVLVGALCRDIRGPPDGCRWLENALKPNVNLCDVTMRTPLFKQKS</sequence>
<organism evidence="1">
    <name type="scientific">Lotharella oceanica</name>
    <dbReference type="NCBI Taxonomy" id="641309"/>
    <lineage>
        <taxon>Eukaryota</taxon>
        <taxon>Sar</taxon>
        <taxon>Rhizaria</taxon>
        <taxon>Cercozoa</taxon>
        <taxon>Chlorarachniophyceae</taxon>
        <taxon>Lotharella</taxon>
    </lineage>
</organism>
<proteinExistence type="predicted"/>
<gene>
    <name evidence="1" type="ORF">LSP00402_LOCUS19914</name>
</gene>